<sequence>MEKRSGDSEIPSPAVEGQEFSKEIEQLLTQLPKATNWNGRELCQYQGFWCQSGFLPGIISFLKRFQARDSDIILVTFPKSGTTWLKALAFTIVNRSRYALQNSPLLTTGPHELVPFLDLRLYMSNQPPVLEDLPSPRVFAAHIPFASLPKSIVNSNCRIVYMCRNPLDQFPVSLDEAFEMVFNGVQGFGPFWEHVLGYWKASKEEPHRILFLRYEDLKENINFHVKRLADFLGVPFTEDEKSKGVIGDISKFCSFDNMKDFEVNKTGTLPTGVKNSIFFRKGEVGDWKNHLTSSMSERLEKFYEEKFNGSDLTFKKS</sequence>
<evidence type="ECO:0000313" key="2">
    <source>
        <dbReference type="Proteomes" id="UP001164250"/>
    </source>
</evidence>
<gene>
    <name evidence="1" type="ORF">Patl1_04800</name>
</gene>
<proteinExistence type="predicted"/>
<evidence type="ECO:0000313" key="1">
    <source>
        <dbReference type="EMBL" id="KAJ0101905.1"/>
    </source>
</evidence>
<dbReference type="Proteomes" id="UP001164250">
    <property type="component" value="Chromosome 3"/>
</dbReference>
<keyword evidence="2" id="KW-1185">Reference proteome</keyword>
<accession>A0ACC1BSH4</accession>
<name>A0ACC1BSH4_9ROSI</name>
<reference evidence="2" key="1">
    <citation type="journal article" date="2023" name="G3 (Bethesda)">
        <title>Genome assembly and association tests identify interacting loci associated with vigor, precocity, and sex in interspecific pistachio rootstocks.</title>
        <authorList>
            <person name="Palmer W."/>
            <person name="Jacygrad E."/>
            <person name="Sagayaradj S."/>
            <person name="Cavanaugh K."/>
            <person name="Han R."/>
            <person name="Bertier L."/>
            <person name="Beede B."/>
            <person name="Kafkas S."/>
            <person name="Golino D."/>
            <person name="Preece J."/>
            <person name="Michelmore R."/>
        </authorList>
    </citation>
    <scope>NUCLEOTIDE SEQUENCE [LARGE SCALE GENOMIC DNA]</scope>
</reference>
<organism evidence="1 2">
    <name type="scientific">Pistacia atlantica</name>
    <dbReference type="NCBI Taxonomy" id="434234"/>
    <lineage>
        <taxon>Eukaryota</taxon>
        <taxon>Viridiplantae</taxon>
        <taxon>Streptophyta</taxon>
        <taxon>Embryophyta</taxon>
        <taxon>Tracheophyta</taxon>
        <taxon>Spermatophyta</taxon>
        <taxon>Magnoliopsida</taxon>
        <taxon>eudicotyledons</taxon>
        <taxon>Gunneridae</taxon>
        <taxon>Pentapetalae</taxon>
        <taxon>rosids</taxon>
        <taxon>malvids</taxon>
        <taxon>Sapindales</taxon>
        <taxon>Anacardiaceae</taxon>
        <taxon>Pistacia</taxon>
    </lineage>
</organism>
<dbReference type="EMBL" id="CM047899">
    <property type="protein sequence ID" value="KAJ0101905.1"/>
    <property type="molecule type" value="Genomic_DNA"/>
</dbReference>
<comment type="caution">
    <text evidence="1">The sequence shown here is derived from an EMBL/GenBank/DDBJ whole genome shotgun (WGS) entry which is preliminary data.</text>
</comment>
<protein>
    <submittedName>
        <fullName evidence="1">Uncharacterized protein</fullName>
    </submittedName>
</protein>